<dbReference type="AlphaFoldDB" id="A0A1Q3EGN0"/>
<dbReference type="EMBL" id="BDGU01000315">
    <property type="protein sequence ID" value="GAW06352.1"/>
    <property type="molecule type" value="Genomic_DNA"/>
</dbReference>
<evidence type="ECO:0000313" key="4">
    <source>
        <dbReference type="Proteomes" id="UP000188533"/>
    </source>
</evidence>
<keyword evidence="1" id="KW-0812">Transmembrane</keyword>
<name>A0A1Q3EGN0_LENED</name>
<keyword evidence="4" id="KW-1185">Reference proteome</keyword>
<feature type="transmembrane region" description="Helical" evidence="1">
    <location>
        <begin position="255"/>
        <end position="277"/>
    </location>
</feature>
<feature type="domain" description="DUF6533" evidence="2">
    <location>
        <begin position="45"/>
        <end position="89"/>
    </location>
</feature>
<proteinExistence type="predicted"/>
<dbReference type="Proteomes" id="UP000188533">
    <property type="component" value="Unassembled WGS sequence"/>
</dbReference>
<feature type="transmembrane region" description="Helical" evidence="1">
    <location>
        <begin position="166"/>
        <end position="187"/>
    </location>
</feature>
<feature type="transmembrane region" description="Helical" evidence="1">
    <location>
        <begin position="135"/>
        <end position="154"/>
    </location>
</feature>
<feature type="transmembrane region" description="Helical" evidence="1">
    <location>
        <begin position="76"/>
        <end position="99"/>
    </location>
</feature>
<sequence length="335" mass="38102">MAIKTELFPDKFHVDALFLQSYLTTMSESLQLAVETQIEMNWNYYVQLVESTIVIYDYLLTFDAEVERYWKQKTRFTFATTLFYVNRYLNLLGLIPIILFDFWPSFILHHTGSVQLVIMDKFTNKNLARCLALNVYHWGYIFLVSSVIDVLFIIRIYAIYGCSRRIALYLSVLQVCVAGNSFFQLHLASKVIEKVDYASPLINQVGCADIISDMAYSRLGVVIFDVCVFGLTLWKVSKMRAIHGGIGTIVMRDGTMYFGIVTLINSANITLFFTSGLGLTKGLLSMFCNVAASITMSHLMLNLKGSTMYSGSTIEIDRQIDRQIDTRLCGNYDAN</sequence>
<reference evidence="3 4" key="1">
    <citation type="submission" date="2016-08" db="EMBL/GenBank/DDBJ databases">
        <authorList>
            <consortium name="Lentinula edodes genome sequencing consortium"/>
            <person name="Sakamoto Y."/>
            <person name="Nakade K."/>
            <person name="Sato S."/>
            <person name="Yoshida Y."/>
            <person name="Miyazaki K."/>
            <person name="Natsume S."/>
            <person name="Konno N."/>
        </authorList>
    </citation>
    <scope>NUCLEOTIDE SEQUENCE [LARGE SCALE GENOMIC DNA]</scope>
    <source>
        <strain evidence="3 4">NBRC 111202</strain>
    </source>
</reference>
<dbReference type="Pfam" id="PF20151">
    <property type="entry name" value="DUF6533"/>
    <property type="match status" value="1"/>
</dbReference>
<organism evidence="3 4">
    <name type="scientific">Lentinula edodes</name>
    <name type="common">Shiitake mushroom</name>
    <name type="synonym">Lentinus edodes</name>
    <dbReference type="NCBI Taxonomy" id="5353"/>
    <lineage>
        <taxon>Eukaryota</taxon>
        <taxon>Fungi</taxon>
        <taxon>Dikarya</taxon>
        <taxon>Basidiomycota</taxon>
        <taxon>Agaricomycotina</taxon>
        <taxon>Agaricomycetes</taxon>
        <taxon>Agaricomycetidae</taxon>
        <taxon>Agaricales</taxon>
        <taxon>Marasmiineae</taxon>
        <taxon>Omphalotaceae</taxon>
        <taxon>Lentinula</taxon>
    </lineage>
</organism>
<evidence type="ECO:0000259" key="2">
    <source>
        <dbReference type="Pfam" id="PF20151"/>
    </source>
</evidence>
<evidence type="ECO:0000313" key="3">
    <source>
        <dbReference type="EMBL" id="GAW06352.1"/>
    </source>
</evidence>
<evidence type="ECO:0000256" key="1">
    <source>
        <dbReference type="SAM" id="Phobius"/>
    </source>
</evidence>
<keyword evidence="1" id="KW-1133">Transmembrane helix</keyword>
<feature type="transmembrane region" description="Helical" evidence="1">
    <location>
        <begin position="215"/>
        <end position="234"/>
    </location>
</feature>
<dbReference type="InterPro" id="IPR045340">
    <property type="entry name" value="DUF6533"/>
</dbReference>
<gene>
    <name evidence="3" type="ORF">LENED_008272</name>
</gene>
<accession>A0A1Q3EGN0</accession>
<comment type="caution">
    <text evidence="3">The sequence shown here is derived from an EMBL/GenBank/DDBJ whole genome shotgun (WGS) entry which is preliminary data.</text>
</comment>
<keyword evidence="1" id="KW-0472">Membrane</keyword>
<reference evidence="3 4" key="2">
    <citation type="submission" date="2017-02" db="EMBL/GenBank/DDBJ databases">
        <title>A genome survey and senescence transcriptome analysis in Lentinula edodes.</title>
        <authorList>
            <person name="Sakamoto Y."/>
            <person name="Nakade K."/>
            <person name="Sato S."/>
            <person name="Yoshida Y."/>
            <person name="Miyazaki K."/>
            <person name="Natsume S."/>
            <person name="Konno N."/>
        </authorList>
    </citation>
    <scope>NUCLEOTIDE SEQUENCE [LARGE SCALE GENOMIC DNA]</scope>
    <source>
        <strain evidence="3 4">NBRC 111202</strain>
    </source>
</reference>
<protein>
    <recommendedName>
        <fullName evidence="2">DUF6533 domain-containing protein</fullName>
    </recommendedName>
</protein>